<dbReference type="Gene3D" id="2.180.10.10">
    <property type="entry name" value="RHS repeat-associated core"/>
    <property type="match status" value="3"/>
</dbReference>
<dbReference type="InterPro" id="IPR022385">
    <property type="entry name" value="Rhs_assc_core"/>
</dbReference>
<dbReference type="PANTHER" id="PTHR32305">
    <property type="match status" value="1"/>
</dbReference>
<dbReference type="PANTHER" id="PTHR32305:SF15">
    <property type="entry name" value="PROTEIN RHSA-RELATED"/>
    <property type="match status" value="1"/>
</dbReference>
<accession>A0A929BA60</accession>
<protein>
    <submittedName>
        <fullName evidence="3">RHS repeat protein</fullName>
    </submittedName>
</protein>
<evidence type="ECO:0000313" key="3">
    <source>
        <dbReference type="EMBL" id="MBE9376099.1"/>
    </source>
</evidence>
<feature type="region of interest" description="Disordered" evidence="1">
    <location>
        <begin position="1199"/>
        <end position="1220"/>
    </location>
</feature>
<feature type="compositionally biased region" description="Low complexity" evidence="1">
    <location>
        <begin position="32"/>
        <end position="41"/>
    </location>
</feature>
<feature type="compositionally biased region" description="Basic and acidic residues" evidence="1">
    <location>
        <begin position="82"/>
        <end position="110"/>
    </location>
</feature>
<feature type="compositionally biased region" description="Gly residues" evidence="1">
    <location>
        <begin position="1"/>
        <end position="31"/>
    </location>
</feature>
<dbReference type="InterPro" id="IPR050708">
    <property type="entry name" value="T6SS_VgrG/RHS"/>
</dbReference>
<keyword evidence="4" id="KW-1185">Reference proteome</keyword>
<organism evidence="3 4">
    <name type="scientific">Saccharopolyspora montiporae</name>
    <dbReference type="NCBI Taxonomy" id="2781240"/>
    <lineage>
        <taxon>Bacteria</taxon>
        <taxon>Bacillati</taxon>
        <taxon>Actinomycetota</taxon>
        <taxon>Actinomycetes</taxon>
        <taxon>Pseudonocardiales</taxon>
        <taxon>Pseudonocardiaceae</taxon>
        <taxon>Saccharopolyspora</taxon>
    </lineage>
</organism>
<dbReference type="Proteomes" id="UP000598360">
    <property type="component" value="Unassembled WGS sequence"/>
</dbReference>
<dbReference type="RefSeq" id="WP_193929546.1">
    <property type="nucleotide sequence ID" value="NZ_JADEYC010000032.1"/>
</dbReference>
<sequence>MAPGKPRGGSGGDDGGGGSGNRRPRGSGGDGSSSVSAGQDSVQEAARGGRGSAGSNGQGPPAGTTPAGTGPPSNGSTTPGGNRDRGGDDSLSERSDDPQSPTRDGEDRTTQGDPIDIATGEMIMQHTDVSLQSVLPLVLKRTHLSSYRVGRHFGPSWTSTLDQRLEFGSAGVSFAAEDGKLLLAPTPAVGATVTFGGSRHELTRHDDGSCTLAESESGRKLLFTGAGAVLSLTAIVDRNEHRIEVDRDAEDTPVEVRHSGGYRIRVESDDGLVTALYLREADNGEDVLLRRYTYEDRRLTGVINASGLPMRFTYDRAGRITSWTDRNDAWYRFVYDHEGRVIAGEGSGGFLSGTMEYDRENRITTWTNSQGARTTYHLNDAGQVLRQIDPLGAETHSEWDEHDRLLSRTDPLGRTTRYEYDEAGNLTAVTRPDGSQARVEYNELRLPITIIAPDGTVSRREYDERGNLTRAVDQIGATTDYTYGERGNLVSITDALSGVRVVEINAAGLIIAMTDPSGNTTRYERDAFGRAMAMIDPLGSATRYGWTIDGEPAWQMSPTGAIEKWLYDAEGNLRTHIDALGQATYIEYTGLDLPAVENRPDGTQLGFSYDTELRLASVTNEQGLIWRYAYDAAGNLAQETDFNGRLVVYRHDRAGQLVQRTNGAGETTHFVRDALGQVIERRGEGGTATFNYDELGRLIEAMNAYAQVTLRRDPLGRVLTETTNGRTVSSVYDVLGRRVRRRTPAGLESSWEFNPNGQPIALCTAGRILRFDYDAAGHEVHRVLGPGAVLKQTWGGNHELLRQQVHGGGDRQVQNRAYSYRADGVLTGVNDQLTGPRTFQLDRRGRVTAVQGREWVERYAYDQAGNITSASWPTADGVQEPDAIGDREYNGTLVRAAGNVRYEHDAQGRVVLRQRKRLSHKPETWRYFWDSDDRLVDIRTPDGTRWHYRYDPLGRRIAKQRITSDGARLLEQIEFTWDDTVLVEQGHTAESAPSVVRITSWDHEPGTFRPLAQSERTVVRDAPQPWIDEQFYSIITDLVGMPVELVNDQGGIAWFHRTNLWGNTVAQSRAGAYTPLRFPGQYHDPETGFNYNYHRHYDPQTGRFGSADPIGLVGGVNPHTYVSNPSIWFDPLGLSCEPKKRGPKPFGEGPHNQTIKAEADKVTDGTVVAGGQRRELPEAVVATPGGHKGSRRPDILVQRDDGSEYGINVGKQRKDGTPIKREEEAIQDLEGAGVPMTFVPYN</sequence>
<dbReference type="EMBL" id="JADEYC010000032">
    <property type="protein sequence ID" value="MBE9376099.1"/>
    <property type="molecule type" value="Genomic_DNA"/>
</dbReference>
<reference evidence="3" key="1">
    <citation type="submission" date="2020-10" db="EMBL/GenBank/DDBJ databases">
        <title>Diversity and distribution of actinomycetes associated with coral in the coast of Hainan.</title>
        <authorList>
            <person name="Li F."/>
        </authorList>
    </citation>
    <scope>NUCLEOTIDE SEQUENCE</scope>
    <source>
        <strain evidence="3">HNM0983</strain>
    </source>
</reference>
<feature type="compositionally biased region" description="Gly residues" evidence="1">
    <location>
        <begin position="48"/>
        <end position="57"/>
    </location>
</feature>
<evidence type="ECO:0000313" key="4">
    <source>
        <dbReference type="Proteomes" id="UP000598360"/>
    </source>
</evidence>
<feature type="domain" description="DUF6531" evidence="2">
    <location>
        <begin position="112"/>
        <end position="181"/>
    </location>
</feature>
<feature type="region of interest" description="Disordered" evidence="1">
    <location>
        <begin position="1"/>
        <end position="114"/>
    </location>
</feature>
<proteinExistence type="predicted"/>
<dbReference type="Pfam" id="PF20148">
    <property type="entry name" value="DUF6531"/>
    <property type="match status" value="1"/>
</dbReference>
<dbReference type="NCBIfam" id="TIGR03696">
    <property type="entry name" value="Rhs_assc_core"/>
    <property type="match status" value="1"/>
</dbReference>
<dbReference type="Pfam" id="PF05593">
    <property type="entry name" value="RHS_repeat"/>
    <property type="match status" value="6"/>
</dbReference>
<feature type="compositionally biased region" description="Low complexity" evidence="1">
    <location>
        <begin position="58"/>
        <end position="81"/>
    </location>
</feature>
<dbReference type="InterPro" id="IPR006530">
    <property type="entry name" value="YD"/>
</dbReference>
<gene>
    <name evidence="3" type="ORF">IQ251_16730</name>
</gene>
<evidence type="ECO:0000259" key="2">
    <source>
        <dbReference type="Pfam" id="PF20148"/>
    </source>
</evidence>
<evidence type="ECO:0000256" key="1">
    <source>
        <dbReference type="SAM" id="MobiDB-lite"/>
    </source>
</evidence>
<comment type="caution">
    <text evidence="3">The sequence shown here is derived from an EMBL/GenBank/DDBJ whole genome shotgun (WGS) entry which is preliminary data.</text>
</comment>
<name>A0A929BA60_9PSEU</name>
<dbReference type="InterPro" id="IPR045351">
    <property type="entry name" value="DUF6531"/>
</dbReference>
<dbReference type="NCBIfam" id="TIGR01643">
    <property type="entry name" value="YD_repeat_2x"/>
    <property type="match status" value="10"/>
</dbReference>
<dbReference type="AlphaFoldDB" id="A0A929BA60"/>
<dbReference type="InterPro" id="IPR031325">
    <property type="entry name" value="RHS_repeat"/>
</dbReference>